<feature type="coiled-coil region" evidence="1">
    <location>
        <begin position="72"/>
        <end position="103"/>
    </location>
</feature>
<dbReference type="PANTHER" id="PTHR45737">
    <property type="entry name" value="VON WILLEBRAND FACTOR A DOMAIN-CONTAINING PROTEIN 5A"/>
    <property type="match status" value="1"/>
</dbReference>
<evidence type="ECO:0000313" key="4">
    <source>
        <dbReference type="EMBL" id="EDK31249.1"/>
    </source>
</evidence>
<dbReference type="KEGG" id="tet:TTHERM_00637269"/>
<dbReference type="GeneID" id="7832803"/>
<dbReference type="PANTHER" id="PTHR45737:SF6">
    <property type="entry name" value="VON WILLEBRAND FACTOR A DOMAIN-CONTAINING PROTEIN 5A"/>
    <property type="match status" value="1"/>
</dbReference>
<dbReference type="InterPro" id="IPR036465">
    <property type="entry name" value="vWFA_dom_sf"/>
</dbReference>
<accession>A4VF51</accession>
<protein>
    <submittedName>
        <fullName evidence="4">Type A von willebrand factor domain protein</fullName>
    </submittedName>
</protein>
<dbReference type="PROSITE" id="PS51468">
    <property type="entry name" value="VIT"/>
    <property type="match status" value="1"/>
</dbReference>
<evidence type="ECO:0000259" key="2">
    <source>
        <dbReference type="PROSITE" id="PS50234"/>
    </source>
</evidence>
<gene>
    <name evidence="4" type="ORF">TTHERM_00637269</name>
</gene>
<dbReference type="PROSITE" id="PS50234">
    <property type="entry name" value="VWFA"/>
    <property type="match status" value="1"/>
</dbReference>
<dbReference type="OMA" id="NIANQEY"/>
<dbReference type="EMBL" id="GG662588">
    <property type="protein sequence ID" value="EDK31249.1"/>
    <property type="molecule type" value="Genomic_DNA"/>
</dbReference>
<organism evidence="4 5">
    <name type="scientific">Tetrahymena thermophila (strain SB210)</name>
    <dbReference type="NCBI Taxonomy" id="312017"/>
    <lineage>
        <taxon>Eukaryota</taxon>
        <taxon>Sar</taxon>
        <taxon>Alveolata</taxon>
        <taxon>Ciliophora</taxon>
        <taxon>Intramacronucleata</taxon>
        <taxon>Oligohymenophorea</taxon>
        <taxon>Hymenostomatida</taxon>
        <taxon>Tetrahymenina</taxon>
        <taxon>Tetrahymenidae</taxon>
        <taxon>Tetrahymena</taxon>
    </lineage>
</organism>
<dbReference type="Proteomes" id="UP000009168">
    <property type="component" value="Unassembled WGS sequence"/>
</dbReference>
<name>A4VF51_TETTS</name>
<reference evidence="5" key="1">
    <citation type="journal article" date="2006" name="PLoS Biol.">
        <title>Macronuclear genome sequence of the ciliate Tetrahymena thermophila, a model eukaryote.</title>
        <authorList>
            <person name="Eisen J.A."/>
            <person name="Coyne R.S."/>
            <person name="Wu M."/>
            <person name="Wu D."/>
            <person name="Thiagarajan M."/>
            <person name="Wortman J.R."/>
            <person name="Badger J.H."/>
            <person name="Ren Q."/>
            <person name="Amedeo P."/>
            <person name="Jones K.M."/>
            <person name="Tallon L.J."/>
            <person name="Delcher A.L."/>
            <person name="Salzberg S.L."/>
            <person name="Silva J.C."/>
            <person name="Haas B.J."/>
            <person name="Majoros W.H."/>
            <person name="Farzad M."/>
            <person name="Carlton J.M."/>
            <person name="Smith R.K. Jr."/>
            <person name="Garg J."/>
            <person name="Pearlman R.E."/>
            <person name="Karrer K.M."/>
            <person name="Sun L."/>
            <person name="Manning G."/>
            <person name="Elde N.C."/>
            <person name="Turkewitz A.P."/>
            <person name="Asai D.J."/>
            <person name="Wilkes D.E."/>
            <person name="Wang Y."/>
            <person name="Cai H."/>
            <person name="Collins K."/>
            <person name="Stewart B.A."/>
            <person name="Lee S.R."/>
            <person name="Wilamowska K."/>
            <person name="Weinberg Z."/>
            <person name="Ruzzo W.L."/>
            <person name="Wloga D."/>
            <person name="Gaertig J."/>
            <person name="Frankel J."/>
            <person name="Tsao C.-C."/>
            <person name="Gorovsky M.A."/>
            <person name="Keeling P.J."/>
            <person name="Waller R.F."/>
            <person name="Patron N.J."/>
            <person name="Cherry J.M."/>
            <person name="Stover N.A."/>
            <person name="Krieger C.J."/>
            <person name="del Toro C."/>
            <person name="Ryder H.F."/>
            <person name="Williamson S.C."/>
            <person name="Barbeau R.A."/>
            <person name="Hamilton E.P."/>
            <person name="Orias E."/>
        </authorList>
    </citation>
    <scope>NUCLEOTIDE SEQUENCE [LARGE SCALE GENOMIC DNA]</scope>
    <source>
        <strain evidence="5">SB210</strain>
    </source>
</reference>
<dbReference type="OrthoDB" id="312927at2759"/>
<keyword evidence="1" id="KW-0175">Coiled coil</keyword>
<feature type="domain" description="VIT" evidence="3">
    <location>
        <begin position="7"/>
        <end position="136"/>
    </location>
</feature>
<dbReference type="RefSeq" id="XP_001471501.1">
    <property type="nucleotide sequence ID" value="XM_001471451.2"/>
</dbReference>
<dbReference type="SMART" id="SM00327">
    <property type="entry name" value="VWA"/>
    <property type="match status" value="1"/>
</dbReference>
<keyword evidence="5" id="KW-1185">Reference proteome</keyword>
<dbReference type="InterPro" id="IPR002035">
    <property type="entry name" value="VWF_A"/>
</dbReference>
<evidence type="ECO:0000259" key="3">
    <source>
        <dbReference type="PROSITE" id="PS51468"/>
    </source>
</evidence>
<proteinExistence type="predicted"/>
<dbReference type="Pfam" id="PF08487">
    <property type="entry name" value="VIT"/>
    <property type="match status" value="1"/>
</dbReference>
<dbReference type="Gene3D" id="3.40.50.410">
    <property type="entry name" value="von Willebrand factor, type A domain"/>
    <property type="match status" value="1"/>
</dbReference>
<dbReference type="Pfam" id="PF13768">
    <property type="entry name" value="VWA_3"/>
    <property type="match status" value="1"/>
</dbReference>
<dbReference type="InParanoid" id="A4VF51"/>
<dbReference type="eggNOG" id="ENOG502QRPK">
    <property type="taxonomic scope" value="Eukaryota"/>
</dbReference>
<dbReference type="AlphaFoldDB" id="A4VF51"/>
<evidence type="ECO:0000313" key="5">
    <source>
        <dbReference type="Proteomes" id="UP000009168"/>
    </source>
</evidence>
<sequence>MINFFGQKIQFYCHYGRSQRIYETDIQYNFQVKGSIAYHQLELKYINNTQTIQNFSFSFDLSEDFCFDNLSIKFDEKIINCLVKEKEEAKEEYKNALRQGKSAALGSFQGQRGSFLVEVGNIKNGQEFLICFNCIEQLTLQGEYYNMTLPFIQNKNQISFENLKIIGDICAQTKQDCIVSNEFNNSQFNQLVKFTQVAAYHTEIFAQFSKETLKCIFQNGFNLEFLRIKYDKQNVTLLSNYQNDSEISPYCVLLNFVPNIVQVKKSLLIQAQNEKELMKSEFLLLIDRSGSMAGSNIETAKQALIFFLKSLPEGSIYNIISFGYDYTVMYTQSVQFNDQNLQDSIDKIEKFQADMGGTKISQALKYLMYNLQDQYGLRKKIYIITDGEFQDYLQALEIVKKNKLRCDINALCIGSYEFLYAKQILNETGGYFQQVTETTQIISKVIQLLKDSFENFNSIQMSLTSDHDDSINCIVPHPQQICYIDTSKTLRFYIFLNRKLEEVQQIKFKLITTYQGSQKTEDEYVVDIKDQISNEFAHIHKMGLYQLIRQVIINKQRKCENVFDDISNAMKLSQDKMTELLKNEAIRYQILCEYTAFVGSEYQIQEKAIKQERYDYNNQNITIPSITLSAQSNRYLKKSSAGCCGGGSYSYQNKSSNYISQTPSDISQNKTNEDTIRYNNGQIDNYSKVIQLQKASGLWQYSENLIGLLNLSADQVNQLNPIKDTIQQNQDIWMTIVVAYWLQKFHQKQSNQHQYILLKAYKQIDRFKKQNDIEEPTIQLDKLFENYQLQKS</sequence>
<dbReference type="SMART" id="SM00609">
    <property type="entry name" value="VIT"/>
    <property type="match status" value="1"/>
</dbReference>
<dbReference type="SUPFAM" id="SSF53300">
    <property type="entry name" value="vWA-like"/>
    <property type="match status" value="1"/>
</dbReference>
<evidence type="ECO:0000256" key="1">
    <source>
        <dbReference type="SAM" id="Coils"/>
    </source>
</evidence>
<dbReference type="InterPro" id="IPR013694">
    <property type="entry name" value="VIT"/>
</dbReference>
<feature type="domain" description="VWFA" evidence="2">
    <location>
        <begin position="281"/>
        <end position="414"/>
    </location>
</feature>
<dbReference type="STRING" id="312017.A4VF51"/>
<dbReference type="HOGENOM" id="CLU_379725_0_0_1"/>